<feature type="region of interest" description="Disordered" evidence="1">
    <location>
        <begin position="307"/>
        <end position="339"/>
    </location>
</feature>
<protein>
    <recommendedName>
        <fullName evidence="5">GAF domain-containing protein</fullName>
    </recommendedName>
</protein>
<keyword evidence="2" id="KW-1133">Transmembrane helix</keyword>
<dbReference type="Proteomes" id="UP001157125">
    <property type="component" value="Unassembled WGS sequence"/>
</dbReference>
<organism evidence="3 4">
    <name type="scientific">Demequina litorisediminis</name>
    <dbReference type="NCBI Taxonomy" id="1849022"/>
    <lineage>
        <taxon>Bacteria</taxon>
        <taxon>Bacillati</taxon>
        <taxon>Actinomycetota</taxon>
        <taxon>Actinomycetes</taxon>
        <taxon>Micrococcales</taxon>
        <taxon>Demequinaceae</taxon>
        <taxon>Demequina</taxon>
    </lineage>
</organism>
<feature type="compositionally biased region" description="Low complexity" evidence="1">
    <location>
        <begin position="115"/>
        <end position="139"/>
    </location>
</feature>
<feature type="compositionally biased region" description="Basic and acidic residues" evidence="1">
    <location>
        <begin position="98"/>
        <end position="110"/>
    </location>
</feature>
<feature type="compositionally biased region" description="Basic residues" evidence="1">
    <location>
        <begin position="561"/>
        <end position="576"/>
    </location>
</feature>
<dbReference type="EMBL" id="BSUN01000001">
    <property type="protein sequence ID" value="GMA36162.1"/>
    <property type="molecule type" value="Genomic_DNA"/>
</dbReference>
<evidence type="ECO:0000256" key="2">
    <source>
        <dbReference type="SAM" id="Phobius"/>
    </source>
</evidence>
<keyword evidence="4" id="KW-1185">Reference proteome</keyword>
<proteinExistence type="predicted"/>
<name>A0ABQ6IE66_9MICO</name>
<feature type="region of interest" description="Disordered" evidence="1">
    <location>
        <begin position="98"/>
        <end position="146"/>
    </location>
</feature>
<evidence type="ECO:0008006" key="5">
    <source>
        <dbReference type="Google" id="ProtNLM"/>
    </source>
</evidence>
<feature type="region of interest" description="Disordered" evidence="1">
    <location>
        <begin position="222"/>
        <end position="281"/>
    </location>
</feature>
<feature type="transmembrane region" description="Helical" evidence="2">
    <location>
        <begin position="21"/>
        <end position="44"/>
    </location>
</feature>
<reference evidence="4" key="1">
    <citation type="journal article" date="2019" name="Int. J. Syst. Evol. Microbiol.">
        <title>The Global Catalogue of Microorganisms (GCM) 10K type strain sequencing project: providing services to taxonomists for standard genome sequencing and annotation.</title>
        <authorList>
            <consortium name="The Broad Institute Genomics Platform"/>
            <consortium name="The Broad Institute Genome Sequencing Center for Infectious Disease"/>
            <person name="Wu L."/>
            <person name="Ma J."/>
        </authorList>
    </citation>
    <scope>NUCLEOTIDE SEQUENCE [LARGE SCALE GENOMIC DNA]</scope>
    <source>
        <strain evidence="4">NBRC 112299</strain>
    </source>
</reference>
<evidence type="ECO:0000256" key="1">
    <source>
        <dbReference type="SAM" id="MobiDB-lite"/>
    </source>
</evidence>
<accession>A0ABQ6IE66</accession>
<comment type="caution">
    <text evidence="3">The sequence shown here is derived from an EMBL/GenBank/DDBJ whole genome shotgun (WGS) entry which is preliminary data.</text>
</comment>
<feature type="compositionally biased region" description="Low complexity" evidence="1">
    <location>
        <begin position="307"/>
        <end position="316"/>
    </location>
</feature>
<feature type="transmembrane region" description="Helical" evidence="2">
    <location>
        <begin position="370"/>
        <end position="392"/>
    </location>
</feature>
<gene>
    <name evidence="3" type="ORF">GCM10025876_23660</name>
</gene>
<sequence length="576" mass="60699">MIPQGHRGTVVAMNAPSLRTVTVAAGFLGLSMIVAGTATAMAGVPTDEPIGTGITLQQADGATPEPTPTHTGTALLPGVPIEVGADPLLECDADGACGDKKKGKASRDDSEAAEVSTAVVTTDGADAAAAGSDATSEGSATKDDAAGKTRDLAAAGAALAACDLPSKPDLTGGTHQQRTDALRAWKADIVEAAHGCGVDLAAADLADDKGCDRLVKAWGEERGAREARADRGDARTQADSPDRERGDHGESDDAWGGDERSTDGDLGRDDAQRDAHDDERDRLARQRWLGRGGHAARRPRPRWWVVGRPPLTSTTTPRRRPWHLPGPSSHVREPRPRRATVSGKGLEGIIARFFDKAAAAAQRTSVRSRLLAYLIALTATALVIAGLTAWVIERGRIDSQITEDIALRAQAFTELATDVDPTTGEPYASSQALMREAMLRVVASPTESAVAHVGTVARYVPSAPSRLRLEDDEQFLEEASDHASETVVVRSVTTDTADYRYAAVPIVEPDGTVVGVFSFATDRGALQANLAETFQALRAGGPDRAGDDRRRGLDHRGTHPAAHRHARGSRAPHLRA</sequence>
<feature type="compositionally biased region" description="Basic and acidic residues" evidence="1">
    <location>
        <begin position="544"/>
        <end position="557"/>
    </location>
</feature>
<feature type="region of interest" description="Disordered" evidence="1">
    <location>
        <begin position="539"/>
        <end position="576"/>
    </location>
</feature>
<evidence type="ECO:0000313" key="3">
    <source>
        <dbReference type="EMBL" id="GMA36162.1"/>
    </source>
</evidence>
<keyword evidence="2" id="KW-0472">Membrane</keyword>
<evidence type="ECO:0000313" key="4">
    <source>
        <dbReference type="Proteomes" id="UP001157125"/>
    </source>
</evidence>
<keyword evidence="2" id="KW-0812">Transmembrane</keyword>